<dbReference type="PATRIC" id="fig|582680.7.peg.940"/>
<feature type="domain" description="PPM-type phosphatase" evidence="2">
    <location>
        <begin position="8"/>
        <end position="239"/>
    </location>
</feature>
<dbReference type="InterPro" id="IPR036457">
    <property type="entry name" value="PPM-type-like_dom_sf"/>
</dbReference>
<dbReference type="EC" id="3.1.3.16" evidence="3"/>
<dbReference type="SMART" id="SM00331">
    <property type="entry name" value="PP2C_SIG"/>
    <property type="match status" value="1"/>
</dbReference>
<evidence type="ECO:0000313" key="3">
    <source>
        <dbReference type="EMBL" id="KJL26691.1"/>
    </source>
</evidence>
<dbReference type="PANTHER" id="PTHR47992">
    <property type="entry name" value="PROTEIN PHOSPHATASE"/>
    <property type="match status" value="1"/>
</dbReference>
<dbReference type="GO" id="GO:0004722">
    <property type="term" value="F:protein serine/threonine phosphatase activity"/>
    <property type="evidence" value="ECO:0007669"/>
    <property type="project" value="UniProtKB-EC"/>
</dbReference>
<reference evidence="3 4" key="1">
    <citation type="submission" date="2015-02" db="EMBL/GenBank/DDBJ databases">
        <title>Draft genome sequences of ten Microbacterium spp. with emphasis on heavy metal contaminated environments.</title>
        <authorList>
            <person name="Corretto E."/>
        </authorList>
    </citation>
    <scope>NUCLEOTIDE SEQUENCE [LARGE SCALE GENOMIC DNA]</scope>
    <source>
        <strain evidence="3 4">DSM 23848</strain>
    </source>
</reference>
<dbReference type="InterPro" id="IPR001932">
    <property type="entry name" value="PPM-type_phosphatase-like_dom"/>
</dbReference>
<name>A0A0F0L5A1_9MICO</name>
<keyword evidence="4" id="KW-1185">Reference proteome</keyword>
<dbReference type="PROSITE" id="PS51746">
    <property type="entry name" value="PPM_2"/>
    <property type="match status" value="1"/>
</dbReference>
<dbReference type="Proteomes" id="UP000033448">
    <property type="component" value="Unassembled WGS sequence"/>
</dbReference>
<proteinExistence type="predicted"/>
<feature type="region of interest" description="Disordered" evidence="1">
    <location>
        <begin position="244"/>
        <end position="274"/>
    </location>
</feature>
<dbReference type="CDD" id="cd00143">
    <property type="entry name" value="PP2Cc"/>
    <property type="match status" value="1"/>
</dbReference>
<organism evidence="3 4">
    <name type="scientific">Microbacterium azadirachtae</name>
    <dbReference type="NCBI Taxonomy" id="582680"/>
    <lineage>
        <taxon>Bacteria</taxon>
        <taxon>Bacillati</taxon>
        <taxon>Actinomycetota</taxon>
        <taxon>Actinomycetes</taxon>
        <taxon>Micrococcales</taxon>
        <taxon>Microbacteriaceae</taxon>
        <taxon>Microbacterium</taxon>
    </lineage>
</organism>
<dbReference type="SMART" id="SM00332">
    <property type="entry name" value="PP2Cc"/>
    <property type="match status" value="1"/>
</dbReference>
<protein>
    <submittedName>
        <fullName evidence="3">Serine/threonine phosphatase stp</fullName>
        <ecNumber evidence="3">3.1.3.16</ecNumber>
    </submittedName>
</protein>
<gene>
    <name evidence="3" type="primary">stp_2</name>
    <name evidence="3" type="ORF">RL72_00910</name>
</gene>
<dbReference type="OrthoDB" id="9801841at2"/>
<dbReference type="RefSeq" id="WP_045249641.1">
    <property type="nucleotide sequence ID" value="NZ_CP099706.1"/>
</dbReference>
<sequence>MTPAIVARAGAATHTGLRRSLNEDALLAQAPLFLVADGMGGHQAGDVASSTVIDGFAQLRGRPVLTIDDVSFTLARVRAAVDAIGGTGVSKAGTTLSGVTIAAVDGVGYWLAVNIGDSRTYRLSGGTLEQISVDHSVVQELIDAGQLRAADASTDRRRNIITRAIGAGSAGEADYWMIPARVGDRILVCSDGLSSEVGDDEIRTLLTVHEDPQAAADRLVDRALELGGRDNVTAVVVDAVHVSTRPGSDGTTGIDDEDIDSDTRPRAEAMGGMR</sequence>
<dbReference type="Gene3D" id="3.60.40.10">
    <property type="entry name" value="PPM-type phosphatase domain"/>
    <property type="match status" value="1"/>
</dbReference>
<evidence type="ECO:0000256" key="1">
    <source>
        <dbReference type="SAM" id="MobiDB-lite"/>
    </source>
</evidence>
<dbReference type="EMBL" id="JYIT01000062">
    <property type="protein sequence ID" value="KJL26691.1"/>
    <property type="molecule type" value="Genomic_DNA"/>
</dbReference>
<evidence type="ECO:0000313" key="4">
    <source>
        <dbReference type="Proteomes" id="UP000033448"/>
    </source>
</evidence>
<keyword evidence="3" id="KW-0378">Hydrolase</keyword>
<dbReference type="Pfam" id="PF13672">
    <property type="entry name" value="PP2C_2"/>
    <property type="match status" value="1"/>
</dbReference>
<evidence type="ECO:0000259" key="2">
    <source>
        <dbReference type="PROSITE" id="PS51746"/>
    </source>
</evidence>
<dbReference type="SUPFAM" id="SSF81606">
    <property type="entry name" value="PP2C-like"/>
    <property type="match status" value="1"/>
</dbReference>
<dbReference type="InterPro" id="IPR015655">
    <property type="entry name" value="PP2C"/>
</dbReference>
<comment type="caution">
    <text evidence="3">The sequence shown here is derived from an EMBL/GenBank/DDBJ whole genome shotgun (WGS) entry which is preliminary data.</text>
</comment>
<dbReference type="AlphaFoldDB" id="A0A0F0L5A1"/>
<accession>A0A0F0L5A1</accession>
<feature type="compositionally biased region" description="Low complexity" evidence="1">
    <location>
        <begin position="244"/>
        <end position="253"/>
    </location>
</feature>